<dbReference type="Pfam" id="PF02949">
    <property type="entry name" value="7tm_6"/>
    <property type="match status" value="1"/>
</dbReference>
<evidence type="ECO:0000256" key="2">
    <source>
        <dbReference type="ARBA" id="ARBA00022475"/>
    </source>
</evidence>
<comment type="caution">
    <text evidence="10">Lacks conserved residue(s) required for the propagation of feature annotation.</text>
</comment>
<gene>
    <name evidence="12" type="primary">LOC124293818</name>
</gene>
<evidence type="ECO:0000256" key="9">
    <source>
        <dbReference type="ARBA" id="ARBA00023224"/>
    </source>
</evidence>
<keyword evidence="7 10" id="KW-0472">Membrane</keyword>
<evidence type="ECO:0000256" key="7">
    <source>
        <dbReference type="ARBA" id="ARBA00023136"/>
    </source>
</evidence>
<protein>
    <recommendedName>
        <fullName evidence="10">Odorant receptor</fullName>
    </recommendedName>
</protein>
<comment type="subcellular location">
    <subcellularLocation>
        <location evidence="1 10">Cell membrane</location>
        <topology evidence="1 10">Multi-pass membrane protein</topology>
    </subcellularLocation>
</comment>
<dbReference type="PANTHER" id="PTHR21137">
    <property type="entry name" value="ODORANT RECEPTOR"/>
    <property type="match status" value="1"/>
</dbReference>
<dbReference type="GeneID" id="124293818"/>
<feature type="transmembrane region" description="Helical" evidence="10">
    <location>
        <begin position="246"/>
        <end position="267"/>
    </location>
</feature>
<accession>A0ABM3FVX7</accession>
<evidence type="ECO:0000313" key="12">
    <source>
        <dbReference type="RefSeq" id="XP_046592171.1"/>
    </source>
</evidence>
<evidence type="ECO:0000256" key="3">
    <source>
        <dbReference type="ARBA" id="ARBA00022606"/>
    </source>
</evidence>
<evidence type="ECO:0000256" key="1">
    <source>
        <dbReference type="ARBA" id="ARBA00004651"/>
    </source>
</evidence>
<keyword evidence="5 10" id="KW-0552">Olfaction</keyword>
<feature type="transmembrane region" description="Helical" evidence="10">
    <location>
        <begin position="40"/>
        <end position="62"/>
    </location>
</feature>
<keyword evidence="11" id="KW-1185">Reference proteome</keyword>
<feature type="transmembrane region" description="Helical" evidence="10">
    <location>
        <begin position="182"/>
        <end position="203"/>
    </location>
</feature>
<keyword evidence="9 10" id="KW-0807">Transducer</keyword>
<feature type="transmembrane region" description="Helical" evidence="10">
    <location>
        <begin position="68"/>
        <end position="90"/>
    </location>
</feature>
<proteinExistence type="inferred from homology"/>
<evidence type="ECO:0000256" key="5">
    <source>
        <dbReference type="ARBA" id="ARBA00022725"/>
    </source>
</evidence>
<dbReference type="RefSeq" id="XP_046592171.1">
    <property type="nucleotide sequence ID" value="XM_046736215.1"/>
</dbReference>
<dbReference type="Proteomes" id="UP000829291">
    <property type="component" value="Chromosome 4"/>
</dbReference>
<reference evidence="12" key="1">
    <citation type="submission" date="2025-08" db="UniProtKB">
        <authorList>
            <consortium name="RefSeq"/>
        </authorList>
    </citation>
    <scope>IDENTIFICATION</scope>
    <source>
        <tissue evidence="12">Thorax and Abdomen</tissue>
    </source>
</reference>
<keyword evidence="6 10" id="KW-1133">Transmembrane helix</keyword>
<name>A0ABM3FVX7_NEOLC</name>
<feature type="transmembrane region" description="Helical" evidence="10">
    <location>
        <begin position="274"/>
        <end position="294"/>
    </location>
</feature>
<feature type="transmembrane region" description="Helical" evidence="10">
    <location>
        <begin position="159"/>
        <end position="175"/>
    </location>
</feature>
<keyword evidence="2" id="KW-1003">Cell membrane</keyword>
<evidence type="ECO:0000313" key="11">
    <source>
        <dbReference type="Proteomes" id="UP000829291"/>
    </source>
</evidence>
<evidence type="ECO:0000256" key="8">
    <source>
        <dbReference type="ARBA" id="ARBA00023170"/>
    </source>
</evidence>
<keyword evidence="3 10" id="KW-0716">Sensory transduction</keyword>
<feature type="transmembrane region" description="Helical" evidence="10">
    <location>
        <begin position="353"/>
        <end position="371"/>
    </location>
</feature>
<feature type="transmembrane region" description="Helical" evidence="10">
    <location>
        <begin position="128"/>
        <end position="147"/>
    </location>
</feature>
<evidence type="ECO:0000256" key="6">
    <source>
        <dbReference type="ARBA" id="ARBA00022989"/>
    </source>
</evidence>
<organism evidence="11 12">
    <name type="scientific">Neodiprion lecontei</name>
    <name type="common">Redheaded pine sawfly</name>
    <dbReference type="NCBI Taxonomy" id="441921"/>
    <lineage>
        <taxon>Eukaryota</taxon>
        <taxon>Metazoa</taxon>
        <taxon>Ecdysozoa</taxon>
        <taxon>Arthropoda</taxon>
        <taxon>Hexapoda</taxon>
        <taxon>Insecta</taxon>
        <taxon>Pterygota</taxon>
        <taxon>Neoptera</taxon>
        <taxon>Endopterygota</taxon>
        <taxon>Hymenoptera</taxon>
        <taxon>Tenthredinoidea</taxon>
        <taxon>Diprionidae</taxon>
        <taxon>Diprioninae</taxon>
        <taxon>Neodiprion</taxon>
    </lineage>
</organism>
<comment type="similarity">
    <text evidence="10">Belongs to the insect chemoreceptor superfamily. Heteromeric odorant receptor channel (TC 1.A.69) family.</text>
</comment>
<evidence type="ECO:0000256" key="10">
    <source>
        <dbReference type="RuleBase" id="RU351113"/>
    </source>
</evidence>
<sequence>MKMYLSLETTIRFVKTSSRLMFGWPLPLGTKRIIILRRRILRILSTANIIIIVSAQIFNIYRNREDRLNMFLCMTEMTAISAVMAFLIIYHIEEDRLRALITEMTTFVRNATDQELAVIGFYMRKCSLLHTMVIAVMVLGGIVYSLAPTVLPQPLPIKTAYPFSIELFWIWALLYGENVFTVLQVSSAVCTSLIFVDLTWFAAARFDIVNTEIERASNLNEVNKCVRHHQESLKFASRLSKTVGRMALAVAASNFAAVMFAGVVITFRQFYLLDFVKVVAFEMMSMVHVFLYAWPADYLAQLSQRLSESVLHGQWLGKSPKMQRSVVMMMQRANDPVIIKIDGLLPALNLETFGAGLSTSFSYIATLLAIFGE</sequence>
<evidence type="ECO:0000256" key="4">
    <source>
        <dbReference type="ARBA" id="ARBA00022692"/>
    </source>
</evidence>
<dbReference type="InterPro" id="IPR004117">
    <property type="entry name" value="7tm6_olfct_rcpt"/>
</dbReference>
<dbReference type="PANTHER" id="PTHR21137:SF35">
    <property type="entry name" value="ODORANT RECEPTOR 19A-RELATED"/>
    <property type="match status" value="1"/>
</dbReference>
<keyword evidence="8 10" id="KW-0675">Receptor</keyword>
<keyword evidence="4 10" id="KW-0812">Transmembrane</keyword>